<dbReference type="InterPro" id="IPR000119">
    <property type="entry name" value="Hist_DNA-bd"/>
</dbReference>
<dbReference type="GO" id="GO:0030527">
    <property type="term" value="F:structural constituent of chromatin"/>
    <property type="evidence" value="ECO:0007669"/>
    <property type="project" value="InterPro"/>
</dbReference>
<dbReference type="GO" id="GO:0003677">
    <property type="term" value="F:DNA binding"/>
    <property type="evidence" value="ECO:0007669"/>
    <property type="project" value="UniProtKB-KW"/>
</dbReference>
<comment type="caution">
    <text evidence="4">The sequence shown here is derived from an EMBL/GenBank/DDBJ whole genome shotgun (WGS) entry which is preliminary data.</text>
</comment>
<accession>C4FKI4</accession>
<dbReference type="SMART" id="SM00411">
    <property type="entry name" value="BHL"/>
    <property type="match status" value="1"/>
</dbReference>
<dbReference type="InterPro" id="IPR010992">
    <property type="entry name" value="IHF-like_DNA-bd_dom_sf"/>
</dbReference>
<evidence type="ECO:0000256" key="1">
    <source>
        <dbReference type="ARBA" id="ARBA00010529"/>
    </source>
</evidence>
<organism evidence="4 5">
    <name type="scientific">Sulfurihydrogenibium yellowstonense SS-5</name>
    <dbReference type="NCBI Taxonomy" id="432331"/>
    <lineage>
        <taxon>Bacteria</taxon>
        <taxon>Pseudomonadati</taxon>
        <taxon>Aquificota</taxon>
        <taxon>Aquificia</taxon>
        <taxon>Aquificales</taxon>
        <taxon>Hydrogenothermaceae</taxon>
        <taxon>Sulfurihydrogenibium</taxon>
    </lineage>
</organism>
<gene>
    <name evidence="4" type="ORF">SULYE_1084</name>
</gene>
<sequence length="98" mass="11141">MKRADIVNKIARNEKITLDKKEIATIVNETFDLISDYLTNDIHEGKKVMISGFGTFVIKKRKSKIGRNPKTGEEKLIPDRLGITFKPGKLLKKKVNSK</sequence>
<dbReference type="PANTHER" id="PTHR33175">
    <property type="entry name" value="DNA-BINDING PROTEIN HU"/>
    <property type="match status" value="1"/>
</dbReference>
<dbReference type="PANTHER" id="PTHR33175:SF2">
    <property type="entry name" value="INTEGRATION HOST FACTOR SUBUNIT ALPHA"/>
    <property type="match status" value="1"/>
</dbReference>
<comment type="similarity">
    <text evidence="1 3">Belongs to the bacterial histone-like protein family.</text>
</comment>
<keyword evidence="2 4" id="KW-0238">DNA-binding</keyword>
<dbReference type="EMBL" id="ABZS01000098">
    <property type="protein sequence ID" value="EEP60424.1"/>
    <property type="molecule type" value="Genomic_DNA"/>
</dbReference>
<dbReference type="SUPFAM" id="SSF47729">
    <property type="entry name" value="IHF-like DNA-binding proteins"/>
    <property type="match status" value="1"/>
</dbReference>
<reference evidence="4 5" key="1">
    <citation type="submission" date="2009-04" db="EMBL/GenBank/DDBJ databases">
        <authorList>
            <person name="Reysenbach A.-L."/>
            <person name="Heidelberg J.F."/>
            <person name="Nelson W.C."/>
        </authorList>
    </citation>
    <scope>NUCLEOTIDE SEQUENCE [LARGE SCALE GENOMIC DNA]</scope>
    <source>
        <strain evidence="4 5">SS-5</strain>
    </source>
</reference>
<keyword evidence="5" id="KW-1185">Reference proteome</keyword>
<evidence type="ECO:0000313" key="5">
    <source>
        <dbReference type="Proteomes" id="UP000005540"/>
    </source>
</evidence>
<dbReference type="PRINTS" id="PR01727">
    <property type="entry name" value="DNABINDINGHU"/>
</dbReference>
<evidence type="ECO:0000256" key="2">
    <source>
        <dbReference type="ARBA" id="ARBA00023125"/>
    </source>
</evidence>
<name>C4FKI4_9AQUI</name>
<dbReference type="AlphaFoldDB" id="C4FKI4"/>
<dbReference type="RefSeq" id="WP_007547163.1">
    <property type="nucleotide sequence ID" value="NZ_ABZS01000098.1"/>
</dbReference>
<dbReference type="Pfam" id="PF00216">
    <property type="entry name" value="Bac_DNA_binding"/>
    <property type="match status" value="1"/>
</dbReference>
<dbReference type="Gene3D" id="4.10.520.10">
    <property type="entry name" value="IHF-like DNA-binding proteins"/>
    <property type="match status" value="1"/>
</dbReference>
<evidence type="ECO:0000313" key="4">
    <source>
        <dbReference type="EMBL" id="EEP60424.1"/>
    </source>
</evidence>
<protein>
    <submittedName>
        <fullName evidence="4">DNA-binding protein HU 1</fullName>
    </submittedName>
</protein>
<evidence type="ECO:0000256" key="3">
    <source>
        <dbReference type="RuleBase" id="RU003939"/>
    </source>
</evidence>
<dbReference type="Proteomes" id="UP000005540">
    <property type="component" value="Unassembled WGS sequence"/>
</dbReference>
<dbReference type="OrthoDB" id="9799835at2"/>
<dbReference type="GO" id="GO:0005829">
    <property type="term" value="C:cytosol"/>
    <property type="evidence" value="ECO:0007669"/>
    <property type="project" value="TreeGrafter"/>
</dbReference>
<proteinExistence type="inferred from homology"/>